<evidence type="ECO:0000313" key="6">
    <source>
        <dbReference type="Proteomes" id="UP001336835"/>
    </source>
</evidence>
<dbReference type="Gene3D" id="2.40.170.20">
    <property type="entry name" value="TonB-dependent receptor, beta-barrel domain"/>
    <property type="match status" value="1"/>
</dbReference>
<reference evidence="5 6" key="1">
    <citation type="submission" date="2024-01" db="EMBL/GenBank/DDBJ databases">
        <title>Pedobacter sp. nov., isolated from fresh soil.</title>
        <authorList>
            <person name="Le N.T.T."/>
        </authorList>
    </citation>
    <scope>NUCLEOTIDE SEQUENCE [LARGE SCALE GENOMIC DNA]</scope>
    <source>
        <strain evidence="5 6">KR3-3</strain>
    </source>
</reference>
<feature type="domain" description="Outer membrane protein beta-barrel" evidence="4">
    <location>
        <begin position="368"/>
        <end position="765"/>
    </location>
</feature>
<comment type="subcellular location">
    <subcellularLocation>
        <location evidence="1">Cell outer membrane</location>
    </subcellularLocation>
</comment>
<dbReference type="Pfam" id="PF14905">
    <property type="entry name" value="OMP_b-brl_3"/>
    <property type="match status" value="1"/>
</dbReference>
<comment type="caution">
    <text evidence="5">The sequence shown here is derived from an EMBL/GenBank/DDBJ whole genome shotgun (WGS) entry which is preliminary data.</text>
</comment>
<dbReference type="InterPro" id="IPR008969">
    <property type="entry name" value="CarboxyPept-like_regulatory"/>
</dbReference>
<evidence type="ECO:0000256" key="2">
    <source>
        <dbReference type="ARBA" id="ARBA00023136"/>
    </source>
</evidence>
<proteinExistence type="predicted"/>
<dbReference type="InterPro" id="IPR036942">
    <property type="entry name" value="Beta-barrel_TonB_sf"/>
</dbReference>
<keyword evidence="6" id="KW-1185">Reference proteome</keyword>
<organism evidence="5 6">
    <name type="scientific">Pedobacter albus</name>
    <dbReference type="NCBI Taxonomy" id="3113905"/>
    <lineage>
        <taxon>Bacteria</taxon>
        <taxon>Pseudomonadati</taxon>
        <taxon>Bacteroidota</taxon>
        <taxon>Sphingobacteriia</taxon>
        <taxon>Sphingobacteriales</taxon>
        <taxon>Sphingobacteriaceae</taxon>
        <taxon>Pedobacter</taxon>
    </lineage>
</organism>
<dbReference type="InterPro" id="IPR037066">
    <property type="entry name" value="Plug_dom_sf"/>
</dbReference>
<evidence type="ECO:0000313" key="5">
    <source>
        <dbReference type="EMBL" id="MEE1946000.1"/>
    </source>
</evidence>
<dbReference type="RefSeq" id="WP_330108317.1">
    <property type="nucleotide sequence ID" value="NZ_JAZDQT010000002.1"/>
</dbReference>
<evidence type="ECO:0000256" key="3">
    <source>
        <dbReference type="ARBA" id="ARBA00023237"/>
    </source>
</evidence>
<gene>
    <name evidence="5" type="ORF">VRU48_12840</name>
</gene>
<protein>
    <submittedName>
        <fullName evidence="5">Outer membrane beta-barrel family protein</fullName>
    </submittedName>
</protein>
<evidence type="ECO:0000259" key="4">
    <source>
        <dbReference type="Pfam" id="PF14905"/>
    </source>
</evidence>
<dbReference type="Proteomes" id="UP001336835">
    <property type="component" value="Unassembled WGS sequence"/>
</dbReference>
<name>A0ABU7I980_9SPHI</name>
<dbReference type="Gene3D" id="2.170.130.10">
    <property type="entry name" value="TonB-dependent receptor, plug domain"/>
    <property type="match status" value="1"/>
</dbReference>
<dbReference type="SUPFAM" id="SSF56935">
    <property type="entry name" value="Porins"/>
    <property type="match status" value="1"/>
</dbReference>
<dbReference type="EMBL" id="JAZDQT010000002">
    <property type="protein sequence ID" value="MEE1946000.1"/>
    <property type="molecule type" value="Genomic_DNA"/>
</dbReference>
<dbReference type="Pfam" id="PF13715">
    <property type="entry name" value="CarbopepD_reg_2"/>
    <property type="match status" value="1"/>
</dbReference>
<evidence type="ECO:0000256" key="1">
    <source>
        <dbReference type="ARBA" id="ARBA00004442"/>
    </source>
</evidence>
<accession>A0ABU7I980</accession>
<keyword evidence="2" id="KW-0472">Membrane</keyword>
<keyword evidence="3" id="KW-0998">Cell outer membrane</keyword>
<dbReference type="InterPro" id="IPR041700">
    <property type="entry name" value="OMP_b-brl_3"/>
</dbReference>
<dbReference type="SUPFAM" id="SSF49464">
    <property type="entry name" value="Carboxypeptidase regulatory domain-like"/>
    <property type="match status" value="1"/>
</dbReference>
<sequence length="790" mass="88586">MVFGVFLFHSTALTQQADSIALSGFVIDSISKEKIPYVKLTVNGLGNSRTFFCDKMGFFKLRIAKGNEIRFNFLGYKPKTISNVISNSNLDVLLVPEIKELNTVNIRGRKSLVRQEIDKLVYDAKSDPKNEGLNALEMMNRVPLINTAGGTRVEINGKSGIKLLVNGRENILANSDPAAFLRALNASDIKEVEVITSPGAKYDAEGVGGVLNIVINKMTQTGYKGTVNSRFFLPLVAGTNTNVNIKTGKLGITVFLSDTYQKSPRLANTTLRSSLVNSDQVYQSGVDRRKSNSFYTGAELSYELDSINLLNFSISYNNYRRSSNNFQSSAINDSGLIQGYDLMDDGNYKRQGTNASITYQNEGKRNKKNLLVGSYQFNVSPANQYNELIASRQNNISISNLVQDNSTKVIEHSFQLDYNFQLNKAFLVEAGSKIVLRDNNSNATYGVWNNQNTNEPELSGNSFKNVQNVSAAYLSSTYSHKNIGVKAGIRFENTYINSKTNAISGLSSGFNRNYHNFVPSVLLQLKTNKTNSINLGYSTRIERPSIYQLNPFIDQTNPQYVWVGNANLLPTAYHNFELSFSSFKDLSARIGYNVSFANNTIQNTISQTSQGIVESSYENIGRTVEQGANLSMGYSFFKNLDLSLNSRLHYVTVSGVVDGTPLKNEGFQFASFLDGSYKLKTWRLNLYLQFNSPRKFLQREQAKWFYENSIGISKSFLQRKINASFSIANLYPKNRYFNTNITGNGFVQKDYSTQLNRQFCFTVSYRFGKLKEQIKKSDIQINNNDLKGEQ</sequence>